<dbReference type="PANTHER" id="PTHR12271:SF40">
    <property type="entry name" value="POLY(A) RNA POLYMERASE GLD2"/>
    <property type="match status" value="1"/>
</dbReference>
<dbReference type="SUPFAM" id="SSF81631">
    <property type="entry name" value="PAP/OAS1 substrate-binding domain"/>
    <property type="match status" value="1"/>
</dbReference>
<comment type="caution">
    <text evidence="2">The sequence shown here is derived from an EMBL/GenBank/DDBJ whole genome shotgun (WGS) entry which is preliminary data.</text>
</comment>
<gene>
    <name evidence="2" type="ORF">L202_02093</name>
</gene>
<dbReference type="RefSeq" id="XP_018996018.1">
    <property type="nucleotide sequence ID" value="XM_019135615.1"/>
</dbReference>
<organism evidence="2 3">
    <name type="scientific">Cryptococcus amylolentus CBS 6039</name>
    <dbReference type="NCBI Taxonomy" id="1295533"/>
    <lineage>
        <taxon>Eukaryota</taxon>
        <taxon>Fungi</taxon>
        <taxon>Dikarya</taxon>
        <taxon>Basidiomycota</taxon>
        <taxon>Agaricomycotina</taxon>
        <taxon>Tremellomycetes</taxon>
        <taxon>Tremellales</taxon>
        <taxon>Cryptococcaceae</taxon>
        <taxon>Cryptococcus</taxon>
    </lineage>
</organism>
<sequence length="483" mass="54254">MDFLDQPLPGHMQDISAFRQLLSTPSGRLTCPDSVAHPEEPDSLQTSMIESWRAAEPSQDSRIKLLRLIKDLTHIINVEYGGYDGKEGQRFYVDVFGSVSWGGDTGHSGDVDLIILDRQLLHGYVPKLWRRQPGQSEQTPKEALHKRDYLPVPIPGVPGCYDTMSMADTLKRAGFEDVKSIPNASTPINKFKYADLECDLNANDLGGWYNSSLLLRYCSLSPYVLRPMIHTLKLWSSSHKLNDPSGARGPATMSSYCLTLMAIAYLQHLGHLPNLQDVVKVPEVSRPEDTSEHDVVWVSWGKEEGIKARVAFSLELPEGWVQKEKDLTAADAIRGFFEFFSLSGTAPLRGERFDRNSEIVSILMGGIAPRAKAYGQEAREASERQQLLENMGVPAHKIKSSNDEMRLARIAEEPRMGKGDRGIQPRNWGQNKLVVQDPFLWQKNCAGQMTKGGLDRWWTTIDNTHRAMKLRGKSFTVSELIMM</sequence>
<dbReference type="GeneID" id="30153402"/>
<evidence type="ECO:0000259" key="1">
    <source>
        <dbReference type="Pfam" id="PF22600"/>
    </source>
</evidence>
<dbReference type="GO" id="GO:0010605">
    <property type="term" value="P:negative regulation of macromolecule metabolic process"/>
    <property type="evidence" value="ECO:0007669"/>
    <property type="project" value="UniProtKB-ARBA"/>
</dbReference>
<dbReference type="Gene3D" id="1.10.1410.10">
    <property type="match status" value="1"/>
</dbReference>
<dbReference type="PANTHER" id="PTHR12271">
    <property type="entry name" value="POLY A POLYMERASE CID PAP -RELATED"/>
    <property type="match status" value="1"/>
</dbReference>
<evidence type="ECO:0000313" key="3">
    <source>
        <dbReference type="Proteomes" id="UP000094065"/>
    </source>
</evidence>
<evidence type="ECO:0000313" key="2">
    <source>
        <dbReference type="EMBL" id="ODN81699.1"/>
    </source>
</evidence>
<dbReference type="Pfam" id="PF22600">
    <property type="entry name" value="MTPAP-like_central"/>
    <property type="match status" value="1"/>
</dbReference>
<keyword evidence="3" id="KW-1185">Reference proteome</keyword>
<dbReference type="GO" id="GO:0031123">
    <property type="term" value="P:RNA 3'-end processing"/>
    <property type="evidence" value="ECO:0007669"/>
    <property type="project" value="TreeGrafter"/>
</dbReference>
<proteinExistence type="predicted"/>
<dbReference type="InterPro" id="IPR054708">
    <property type="entry name" value="MTPAP-like_central"/>
</dbReference>
<dbReference type="Proteomes" id="UP000094065">
    <property type="component" value="Unassembled WGS sequence"/>
</dbReference>
<reference evidence="2 3" key="1">
    <citation type="submission" date="2016-06" db="EMBL/GenBank/DDBJ databases">
        <title>Evolution of pathogenesis and genome organization in the Tremellales.</title>
        <authorList>
            <person name="Cuomo C."/>
            <person name="Litvintseva A."/>
            <person name="Heitman J."/>
            <person name="Chen Y."/>
            <person name="Sun S."/>
            <person name="Springer D."/>
            <person name="Dromer F."/>
            <person name="Young S."/>
            <person name="Zeng Q."/>
            <person name="Chapman S."/>
            <person name="Gujja S."/>
            <person name="Saif S."/>
            <person name="Birren B."/>
        </authorList>
    </citation>
    <scope>NUCLEOTIDE SEQUENCE [LARGE SCALE GENOMIC DNA]</scope>
    <source>
        <strain evidence="2 3">CBS 6039</strain>
    </source>
</reference>
<dbReference type="GO" id="GO:0016779">
    <property type="term" value="F:nucleotidyltransferase activity"/>
    <property type="evidence" value="ECO:0007669"/>
    <property type="project" value="UniProtKB-ARBA"/>
</dbReference>
<dbReference type="STRING" id="1295533.A0A1E3HZG0"/>
<dbReference type="EMBL" id="AWGJ01000003">
    <property type="protein sequence ID" value="ODN81699.1"/>
    <property type="molecule type" value="Genomic_DNA"/>
</dbReference>
<accession>A0A1E3HZG0</accession>
<dbReference type="AlphaFoldDB" id="A0A1E3HZG0"/>
<feature type="domain" description="Poly(A) RNA polymerase mitochondrial-like central palm" evidence="1">
    <location>
        <begin position="44"/>
        <end position="218"/>
    </location>
</feature>
<name>A0A1E3HZG0_9TREE</name>
<dbReference type="SUPFAM" id="SSF81301">
    <property type="entry name" value="Nucleotidyltransferase"/>
    <property type="match status" value="1"/>
</dbReference>
<dbReference type="InterPro" id="IPR043519">
    <property type="entry name" value="NT_sf"/>
</dbReference>
<dbReference type="OrthoDB" id="2274644at2759"/>
<protein>
    <recommendedName>
        <fullName evidence="1">Poly(A) RNA polymerase mitochondrial-like central palm domain-containing protein</fullName>
    </recommendedName>
</protein>